<reference evidence="1" key="1">
    <citation type="journal article" date="2022" name="bioRxiv">
        <title>Sequencing and chromosome-scale assembly of the giantPleurodeles waltlgenome.</title>
        <authorList>
            <person name="Brown T."/>
            <person name="Elewa A."/>
            <person name="Iarovenko S."/>
            <person name="Subramanian E."/>
            <person name="Araus A.J."/>
            <person name="Petzold A."/>
            <person name="Susuki M."/>
            <person name="Suzuki K.-i.T."/>
            <person name="Hayashi T."/>
            <person name="Toyoda A."/>
            <person name="Oliveira C."/>
            <person name="Osipova E."/>
            <person name="Leigh N.D."/>
            <person name="Simon A."/>
            <person name="Yun M.H."/>
        </authorList>
    </citation>
    <scope>NUCLEOTIDE SEQUENCE</scope>
    <source>
        <strain evidence="1">20211129_DDA</strain>
        <tissue evidence="1">Liver</tissue>
    </source>
</reference>
<comment type="caution">
    <text evidence="1">The sequence shown here is derived from an EMBL/GenBank/DDBJ whole genome shotgun (WGS) entry which is preliminary data.</text>
</comment>
<organism evidence="1 2">
    <name type="scientific">Pleurodeles waltl</name>
    <name type="common">Iberian ribbed newt</name>
    <dbReference type="NCBI Taxonomy" id="8319"/>
    <lineage>
        <taxon>Eukaryota</taxon>
        <taxon>Metazoa</taxon>
        <taxon>Chordata</taxon>
        <taxon>Craniata</taxon>
        <taxon>Vertebrata</taxon>
        <taxon>Euteleostomi</taxon>
        <taxon>Amphibia</taxon>
        <taxon>Batrachia</taxon>
        <taxon>Caudata</taxon>
        <taxon>Salamandroidea</taxon>
        <taxon>Salamandridae</taxon>
        <taxon>Pleurodelinae</taxon>
        <taxon>Pleurodeles</taxon>
    </lineage>
</organism>
<dbReference type="Gene3D" id="3.30.250.20">
    <property type="entry name" value="L1 transposable element, C-terminal domain"/>
    <property type="match status" value="1"/>
</dbReference>
<dbReference type="InterPro" id="IPR042566">
    <property type="entry name" value="L1_C"/>
</dbReference>
<dbReference type="AlphaFoldDB" id="A0AAV7NQL8"/>
<dbReference type="EMBL" id="JANPWB010000012">
    <property type="protein sequence ID" value="KAJ1115543.1"/>
    <property type="molecule type" value="Genomic_DNA"/>
</dbReference>
<keyword evidence="2" id="KW-1185">Reference proteome</keyword>
<gene>
    <name evidence="1" type="ORF">NDU88_003767</name>
</gene>
<evidence type="ECO:0000313" key="1">
    <source>
        <dbReference type="EMBL" id="KAJ1115543.1"/>
    </source>
</evidence>
<accession>A0AAV7NQL8</accession>
<proteinExistence type="predicted"/>
<evidence type="ECO:0000313" key="2">
    <source>
        <dbReference type="Proteomes" id="UP001066276"/>
    </source>
</evidence>
<dbReference type="Proteomes" id="UP001066276">
    <property type="component" value="Chromosome 8"/>
</dbReference>
<name>A0AAV7NQL8_PLEWA</name>
<sequence>MEEVPASLCTLHSALQHGFPDLAATSDLADTQALHRPCMLQLDPPGERMKLWLVSHLLIPTWLSREKAMLQYQGTKLSQFPDLVEEVSHKYADVKLTLQSSGYRYGMLYPARLPIELNGKHYILKLRWMPYNSASNII</sequence>
<protein>
    <submittedName>
        <fullName evidence="1">Uncharacterized protein</fullName>
    </submittedName>
</protein>